<gene>
    <name evidence="1" type="ORF">DAMO_1546</name>
</gene>
<dbReference type="EMBL" id="FP565575">
    <property type="protein sequence ID" value="CBE68606.1"/>
    <property type="molecule type" value="Genomic_DNA"/>
</dbReference>
<evidence type="ECO:0000313" key="2">
    <source>
        <dbReference type="Proteomes" id="UP000006898"/>
    </source>
</evidence>
<evidence type="ECO:0000313" key="1">
    <source>
        <dbReference type="EMBL" id="CBE68606.1"/>
    </source>
</evidence>
<sequence>MSRMAARPPSLLRKRMIAVSGPWEEFCYIVALSVSRQHNAIHRAILILIFSHNSSEVNAKVRNRTATPT</sequence>
<protein>
    <submittedName>
        <fullName evidence="1">Uncharacterized protein</fullName>
    </submittedName>
</protein>
<reference evidence="1 2" key="1">
    <citation type="journal article" date="2010" name="Nature">
        <title>Nitrite-driven anaerobic methane oxidation by oxygenic bacteria.</title>
        <authorList>
            <person name="Ettwig K.F."/>
            <person name="Butler M.K."/>
            <person name="Le Paslier D."/>
            <person name="Pelletier E."/>
            <person name="Mangenot S."/>
            <person name="Kuypers M.M.M."/>
            <person name="Schreiber F."/>
            <person name="Dutilh B.E."/>
            <person name="Zedelius J."/>
            <person name="de Beer D."/>
            <person name="Gloerich J."/>
            <person name="Wessels H.J.C.T."/>
            <person name="van Allen T."/>
            <person name="Luesken F."/>
            <person name="Wu M."/>
            <person name="van de Pas-Schoonen K.T."/>
            <person name="Op den Camp H.J.M."/>
            <person name="Janssen-Megens E.M."/>
            <person name="Francoijs K-J."/>
            <person name="Stunnenberg H."/>
            <person name="Weissenbach J."/>
            <person name="Jetten M.S.M."/>
            <person name="Strous M."/>
        </authorList>
    </citation>
    <scope>NUCLEOTIDE SEQUENCE [LARGE SCALE GENOMIC DNA]</scope>
</reference>
<dbReference type="KEGG" id="mox:DAMO_1546"/>
<proteinExistence type="predicted"/>
<dbReference type="HOGENOM" id="CLU_2768159_0_0_0"/>
<accession>D5MFS5</accession>
<organism evidence="1 2">
    <name type="scientific">Methylomirabilis oxygeniifera</name>
    <dbReference type="NCBI Taxonomy" id="671143"/>
    <lineage>
        <taxon>Bacteria</taxon>
        <taxon>Candidatus Methylomirabilota</taxon>
        <taxon>Candidatus Methylomirabilia</taxon>
        <taxon>Candidatus Methylomirabilales</taxon>
        <taxon>Candidatus Methylomirabilaceae</taxon>
        <taxon>Candidatus Methylomirabilis</taxon>
    </lineage>
</organism>
<dbReference type="AlphaFoldDB" id="D5MFS5"/>
<dbReference type="Proteomes" id="UP000006898">
    <property type="component" value="Chromosome"/>
</dbReference>
<name>D5MFS5_METO1</name>